<dbReference type="Proteomes" id="UP000245410">
    <property type="component" value="Unassembled WGS sequence"/>
</dbReference>
<evidence type="ECO:0000313" key="1">
    <source>
        <dbReference type="EMBL" id="PWR08552.1"/>
    </source>
</evidence>
<name>A0A317D2G9_9ACTN</name>
<proteinExistence type="predicted"/>
<dbReference type="AlphaFoldDB" id="A0A317D2G9"/>
<sequence length="69" mass="7677">MLAGMEYRVDLYAADGVYQDTVGFVARNEVEAVITARGLVVAKGLDRARVWRRDGAGQLQHIEWVGAER</sequence>
<organism evidence="1 2">
    <name type="scientific">Micromonospora acroterricola</name>
    <dbReference type="NCBI Taxonomy" id="2202421"/>
    <lineage>
        <taxon>Bacteria</taxon>
        <taxon>Bacillati</taxon>
        <taxon>Actinomycetota</taxon>
        <taxon>Actinomycetes</taxon>
        <taxon>Micromonosporales</taxon>
        <taxon>Micromonosporaceae</taxon>
        <taxon>Micromonospora</taxon>
    </lineage>
</organism>
<accession>A0A317D2G9</accession>
<keyword evidence="2" id="KW-1185">Reference proteome</keyword>
<protein>
    <submittedName>
        <fullName evidence="1">Uncharacterized protein</fullName>
    </submittedName>
</protein>
<gene>
    <name evidence="1" type="ORF">DKT68_15155</name>
</gene>
<comment type="caution">
    <text evidence="1">The sequence shown here is derived from an EMBL/GenBank/DDBJ whole genome shotgun (WGS) entry which is preliminary data.</text>
</comment>
<reference evidence="1 2" key="1">
    <citation type="submission" date="2018-05" db="EMBL/GenBank/DDBJ databases">
        <title>Micromonospora atacamensis sp. nov., a novel actinobacteria isolated from high altitude Atacama Desert soil.</title>
        <authorList>
            <person name="Carro L."/>
            <person name="Golinska P."/>
            <person name="Klenk H.-P."/>
            <person name="Goodfellow M."/>
        </authorList>
    </citation>
    <scope>NUCLEOTIDE SEQUENCE [LARGE SCALE GENOMIC DNA]</scope>
    <source>
        <strain evidence="1 2">5R2A7</strain>
    </source>
</reference>
<evidence type="ECO:0000313" key="2">
    <source>
        <dbReference type="Proteomes" id="UP000245410"/>
    </source>
</evidence>
<dbReference type="EMBL" id="QGKR01000196">
    <property type="protein sequence ID" value="PWR08552.1"/>
    <property type="molecule type" value="Genomic_DNA"/>
</dbReference>